<dbReference type="Gene3D" id="2.60.40.1110">
    <property type="match status" value="1"/>
</dbReference>
<dbReference type="SUPFAM" id="SSF49562">
    <property type="entry name" value="C2 domain (Calcium/lipid-binding domain, CaLB)"/>
    <property type="match status" value="1"/>
</dbReference>
<dbReference type="OrthoDB" id="266663at2759"/>
<dbReference type="InterPro" id="IPR051281">
    <property type="entry name" value="Dual-spec_lipid-protein_phosph"/>
</dbReference>
<protein>
    <recommendedName>
        <fullName evidence="8">Phosphatidylinositol-3,4,5-trisphosphate 3-phosphatase</fullName>
    </recommendedName>
</protein>
<dbReference type="EMBL" id="NBSK02000003">
    <property type="protein sequence ID" value="KAJ0215217.1"/>
    <property type="molecule type" value="Genomic_DNA"/>
</dbReference>
<dbReference type="InterPro" id="IPR000387">
    <property type="entry name" value="Tyr_Pase_dom"/>
</dbReference>
<dbReference type="PANTHER" id="PTHR12305">
    <property type="entry name" value="PHOSPHATASE WITH HOMOLOGY TO TENSIN"/>
    <property type="match status" value="1"/>
</dbReference>
<dbReference type="Gene3D" id="3.90.190.10">
    <property type="entry name" value="Protein tyrosine phosphatase superfamily"/>
    <property type="match status" value="1"/>
</dbReference>
<dbReference type="InterPro" id="IPR029023">
    <property type="entry name" value="Tensin_phosphatase"/>
</dbReference>
<dbReference type="InterPro" id="IPR029021">
    <property type="entry name" value="Prot-tyrosine_phosphatase-like"/>
</dbReference>
<dbReference type="GO" id="GO:0004725">
    <property type="term" value="F:protein tyrosine phosphatase activity"/>
    <property type="evidence" value="ECO:0000318"/>
    <property type="project" value="GO_Central"/>
</dbReference>
<feature type="domain" description="Tyrosine specific protein phosphatases" evidence="3">
    <location>
        <begin position="98"/>
        <end position="147"/>
    </location>
</feature>
<dbReference type="Proteomes" id="UP000235145">
    <property type="component" value="Unassembled WGS sequence"/>
</dbReference>
<name>A0A9R1W2A0_LACSA</name>
<keyword evidence="7" id="KW-1185">Reference proteome</keyword>
<reference evidence="6 7" key="1">
    <citation type="journal article" date="2017" name="Nat. Commun.">
        <title>Genome assembly with in vitro proximity ligation data and whole-genome triplication in lettuce.</title>
        <authorList>
            <person name="Reyes-Chin-Wo S."/>
            <person name="Wang Z."/>
            <person name="Yang X."/>
            <person name="Kozik A."/>
            <person name="Arikit S."/>
            <person name="Song C."/>
            <person name="Xia L."/>
            <person name="Froenicke L."/>
            <person name="Lavelle D.O."/>
            <person name="Truco M.J."/>
            <person name="Xia R."/>
            <person name="Zhu S."/>
            <person name="Xu C."/>
            <person name="Xu H."/>
            <person name="Xu X."/>
            <person name="Cox K."/>
            <person name="Korf I."/>
            <person name="Meyers B.C."/>
            <person name="Michelmore R.W."/>
        </authorList>
    </citation>
    <scope>NUCLEOTIDE SEQUENCE [LARGE SCALE GENOMIC DNA]</scope>
    <source>
        <strain evidence="7">cv. Salinas</strain>
        <tissue evidence="6">Seedlings</tissue>
    </source>
</reference>
<evidence type="ECO:0000259" key="3">
    <source>
        <dbReference type="PROSITE" id="PS50056"/>
    </source>
</evidence>
<dbReference type="SUPFAM" id="SSF52799">
    <property type="entry name" value="(Phosphotyrosine protein) phosphatases II"/>
    <property type="match status" value="1"/>
</dbReference>
<evidence type="ECO:0000259" key="5">
    <source>
        <dbReference type="PROSITE" id="PS51182"/>
    </source>
</evidence>
<dbReference type="PROSITE" id="PS51182">
    <property type="entry name" value="C2_TENSIN"/>
    <property type="match status" value="1"/>
</dbReference>
<evidence type="ECO:0000256" key="1">
    <source>
        <dbReference type="ARBA" id="ARBA00022801"/>
    </source>
</evidence>
<dbReference type="InterPro" id="IPR035892">
    <property type="entry name" value="C2_domain_sf"/>
</dbReference>
<sequence length="346" mass="40076">MGLKATTLVQGSCLVPQKRRWMMPGCYYIGDRILAMSFPMERKKTVNQVKEALEHRHHGYYKVYNLSVEQDYDPSPFCGLVERFSFDDIHVPSLPMIKEFCESVHSWLSSNQKNIVVVHCMAGKYQTGLMLSSYLVHNGMLADEALQSYVDKTTKSNLGVTIPSQRRYINYWQKSLSFTGGCPPKVNLPKECTREIQRIRLYDTKNIETVFFVVSEMQEAYGQRYHRSEETCRNFCKESKNGVFENNHRHSYPFIEEEEDGHNRLDCYFIKTVEVSGDVCVTFYEKSFGGRLFYACFNTAFIEHNLIQFSMLELDKVENKGKSVAGPEFYVELLFAPEKTNEDVAV</sequence>
<evidence type="ECO:0008006" key="8">
    <source>
        <dbReference type="Google" id="ProtNLM"/>
    </source>
</evidence>
<dbReference type="GO" id="GO:0005829">
    <property type="term" value="C:cytosol"/>
    <property type="evidence" value="ECO:0000318"/>
    <property type="project" value="GO_Central"/>
</dbReference>
<gene>
    <name evidence="6" type="ORF">LSAT_V11C300138160</name>
</gene>
<organism evidence="6 7">
    <name type="scientific">Lactuca sativa</name>
    <name type="common">Garden lettuce</name>
    <dbReference type="NCBI Taxonomy" id="4236"/>
    <lineage>
        <taxon>Eukaryota</taxon>
        <taxon>Viridiplantae</taxon>
        <taxon>Streptophyta</taxon>
        <taxon>Embryophyta</taxon>
        <taxon>Tracheophyta</taxon>
        <taxon>Spermatophyta</taxon>
        <taxon>Magnoliopsida</taxon>
        <taxon>eudicotyledons</taxon>
        <taxon>Gunneridae</taxon>
        <taxon>Pentapetalae</taxon>
        <taxon>asterids</taxon>
        <taxon>campanulids</taxon>
        <taxon>Asterales</taxon>
        <taxon>Asteraceae</taxon>
        <taxon>Cichorioideae</taxon>
        <taxon>Cichorieae</taxon>
        <taxon>Lactucinae</taxon>
        <taxon>Lactuca</taxon>
    </lineage>
</organism>
<comment type="caution">
    <text evidence="6">The sequence shown here is derived from an EMBL/GenBank/DDBJ whole genome shotgun (WGS) entry which is preliminary data.</text>
</comment>
<evidence type="ECO:0000313" key="6">
    <source>
        <dbReference type="EMBL" id="KAJ0215217.1"/>
    </source>
</evidence>
<dbReference type="GO" id="GO:0016314">
    <property type="term" value="F:phosphatidylinositol-3,4,5-trisphosphate 3-phosphatase activity"/>
    <property type="evidence" value="ECO:0000318"/>
    <property type="project" value="GO_Central"/>
</dbReference>
<feature type="domain" description="C2 tensin-type" evidence="5">
    <location>
        <begin position="207"/>
        <end position="338"/>
    </location>
</feature>
<evidence type="ECO:0000259" key="4">
    <source>
        <dbReference type="PROSITE" id="PS51181"/>
    </source>
</evidence>
<keyword evidence="2" id="KW-0904">Protein phosphatase</keyword>
<evidence type="ECO:0000256" key="2">
    <source>
        <dbReference type="ARBA" id="ARBA00022912"/>
    </source>
</evidence>
<dbReference type="PROSITE" id="PS50056">
    <property type="entry name" value="TYR_PHOSPHATASE_2"/>
    <property type="match status" value="1"/>
</dbReference>
<dbReference type="AlphaFoldDB" id="A0A9R1W2A0"/>
<dbReference type="PANTHER" id="PTHR12305:SF60">
    <property type="entry name" value="PHOSPHATIDYLINOSITOL 3,4,5-TRISPHOSPHATE 3-PHOSPHATASE TPTE2-RELATED"/>
    <property type="match status" value="1"/>
</dbReference>
<feature type="domain" description="Phosphatase tensin-type" evidence="4">
    <location>
        <begin position="19"/>
        <end position="179"/>
    </location>
</feature>
<dbReference type="Pfam" id="PF22785">
    <property type="entry name" value="Tc-R-P"/>
    <property type="match status" value="1"/>
</dbReference>
<dbReference type="InterPro" id="IPR014020">
    <property type="entry name" value="Tensin_C2-dom"/>
</dbReference>
<dbReference type="SMART" id="SM01326">
    <property type="entry name" value="PTEN_C2"/>
    <property type="match status" value="1"/>
</dbReference>
<evidence type="ECO:0000313" key="7">
    <source>
        <dbReference type="Proteomes" id="UP000235145"/>
    </source>
</evidence>
<keyword evidence="1" id="KW-0378">Hydrolase</keyword>
<dbReference type="Pfam" id="PF10409">
    <property type="entry name" value="PTEN_C2"/>
    <property type="match status" value="1"/>
</dbReference>
<accession>A0A9R1W2A0</accession>
<proteinExistence type="predicted"/>
<dbReference type="PROSITE" id="PS51181">
    <property type="entry name" value="PPASE_TENSIN"/>
    <property type="match status" value="1"/>
</dbReference>